<proteinExistence type="predicted"/>
<dbReference type="AlphaFoldDB" id="A0A1D6H564"/>
<accession>A0A1D6H564</accession>
<organism evidence="1">
    <name type="scientific">Zea mays</name>
    <name type="common">Maize</name>
    <dbReference type="NCBI Taxonomy" id="4577"/>
    <lineage>
        <taxon>Eukaryota</taxon>
        <taxon>Viridiplantae</taxon>
        <taxon>Streptophyta</taxon>
        <taxon>Embryophyta</taxon>
        <taxon>Tracheophyta</taxon>
        <taxon>Spermatophyta</taxon>
        <taxon>Magnoliopsida</taxon>
        <taxon>Liliopsida</taxon>
        <taxon>Poales</taxon>
        <taxon>Poaceae</taxon>
        <taxon>PACMAD clade</taxon>
        <taxon>Panicoideae</taxon>
        <taxon>Andropogonodae</taxon>
        <taxon>Andropogoneae</taxon>
        <taxon>Tripsacinae</taxon>
        <taxon>Zea</taxon>
    </lineage>
</organism>
<name>A0A1D6H564_MAIZE</name>
<evidence type="ECO:0000313" key="1">
    <source>
        <dbReference type="EMBL" id="AQK69964.1"/>
    </source>
</evidence>
<dbReference type="EMBL" id="CM000781">
    <property type="protein sequence ID" value="AQK69963.1"/>
    <property type="molecule type" value="Genomic_DNA"/>
</dbReference>
<dbReference type="EMBL" id="CM000781">
    <property type="protein sequence ID" value="AQK69964.1"/>
    <property type="molecule type" value="Genomic_DNA"/>
</dbReference>
<sequence>MLFIWSCLGWGDVYSNNFKLNSISILHDHYLPLNPLRGCDGNRFPCWHRLPAAPVADSNMLGMNTCFGPAAAKVMHLHVSSRPEPWNCYL</sequence>
<reference evidence="1" key="1">
    <citation type="submission" date="2015-12" db="EMBL/GenBank/DDBJ databases">
        <title>Update maize B73 reference genome by single molecule sequencing technologies.</title>
        <authorList>
            <consortium name="Maize Genome Sequencing Project"/>
            <person name="Ware D."/>
        </authorList>
    </citation>
    <scope>NUCLEOTIDE SEQUENCE</scope>
    <source>
        <tissue evidence="1">Seedling</tissue>
    </source>
</reference>
<gene>
    <name evidence="1" type="ORF">ZEAMMB73_Zm00001d016041</name>
</gene>
<protein>
    <submittedName>
        <fullName evidence="1">Reticulon-like protein B4</fullName>
    </submittedName>
</protein>